<accession>A0ABD3DW00</accession>
<organism evidence="3 4">
    <name type="scientific">Castilleja foliolosa</name>
    <dbReference type="NCBI Taxonomy" id="1961234"/>
    <lineage>
        <taxon>Eukaryota</taxon>
        <taxon>Viridiplantae</taxon>
        <taxon>Streptophyta</taxon>
        <taxon>Embryophyta</taxon>
        <taxon>Tracheophyta</taxon>
        <taxon>Spermatophyta</taxon>
        <taxon>Magnoliopsida</taxon>
        <taxon>eudicotyledons</taxon>
        <taxon>Gunneridae</taxon>
        <taxon>Pentapetalae</taxon>
        <taxon>asterids</taxon>
        <taxon>lamiids</taxon>
        <taxon>Lamiales</taxon>
        <taxon>Orobanchaceae</taxon>
        <taxon>Pedicularideae</taxon>
        <taxon>Castillejinae</taxon>
        <taxon>Castilleja</taxon>
    </lineage>
</organism>
<evidence type="ECO:0000256" key="2">
    <source>
        <dbReference type="SAM" id="MobiDB-lite"/>
    </source>
</evidence>
<protein>
    <submittedName>
        <fullName evidence="3">Uncharacterized protein</fullName>
    </submittedName>
</protein>
<evidence type="ECO:0000313" key="4">
    <source>
        <dbReference type="Proteomes" id="UP001632038"/>
    </source>
</evidence>
<feature type="region of interest" description="Disordered" evidence="2">
    <location>
        <begin position="73"/>
        <end position="98"/>
    </location>
</feature>
<proteinExistence type="predicted"/>
<keyword evidence="1" id="KW-0175">Coiled coil</keyword>
<comment type="caution">
    <text evidence="3">The sequence shown here is derived from an EMBL/GenBank/DDBJ whole genome shotgun (WGS) entry which is preliminary data.</text>
</comment>
<dbReference type="AlphaFoldDB" id="A0ABD3DW00"/>
<sequence>MSTASGKTKWYPSPPPLSPKVIHFPRSRRTRRRKMSNPVAANHHNDSLQLLPTHQKYHSHKENLENLFDRENKESQKAPAVARRERVEEEYEGGGGGGFEEEKWRFQAEILRDECNLLRMEREFALKKLEKNRVKLERTLTSAVQTLVSGKNKIFDGENGNMVLEEEIDDLTDKLEELKKSSKNKDYEARNRTNFDKKACVLQRQLENLGGLSNESHANIDIDMIPSSFDVDMLRKKMEGLSKGMLERVEKEYNSIKFSSSASTSKRMELSDLSNRQFYQEPPTMLHENKCSGRCKAVVKRIVDQVRSETEQWSQMQEMLAQVRGEMEDLQAARDFWENRAYNSDCEIQSLRHDVEEWKEKAVRYENKARGLQLELSIAKDEIQKSKSDIVPLAKQIEKEKKLVLDFRSKKGRKTDDEEQKERTPKKEVLQPLSLGKQLAKEKKMLLRRLKEHRRDFSERCGKKKVSMVDDEIVGASRSPLMDVHDNLSPLTRQLSRSAFGFFRSPESLRIREGFKKVINFH</sequence>
<evidence type="ECO:0000313" key="3">
    <source>
        <dbReference type="EMBL" id="KAL3645139.1"/>
    </source>
</evidence>
<gene>
    <name evidence="3" type="ORF">CASFOL_010319</name>
</gene>
<dbReference type="PANTHER" id="PTHR35468:SF1">
    <property type="entry name" value="MYOSIN-LIKE PROTEIN"/>
    <property type="match status" value="1"/>
</dbReference>
<evidence type="ECO:0000256" key="1">
    <source>
        <dbReference type="SAM" id="Coils"/>
    </source>
</evidence>
<feature type="coiled-coil region" evidence="1">
    <location>
        <begin position="320"/>
        <end position="389"/>
    </location>
</feature>
<name>A0ABD3DW00_9LAMI</name>
<dbReference type="PANTHER" id="PTHR35468">
    <property type="entry name" value="MYOSIN-LIKE PROTEIN"/>
    <property type="match status" value="1"/>
</dbReference>
<feature type="coiled-coil region" evidence="1">
    <location>
        <begin position="126"/>
        <end position="188"/>
    </location>
</feature>
<feature type="compositionally biased region" description="Basic and acidic residues" evidence="2">
    <location>
        <begin position="73"/>
        <end position="87"/>
    </location>
</feature>
<feature type="region of interest" description="Disordered" evidence="2">
    <location>
        <begin position="1"/>
        <end position="46"/>
    </location>
</feature>
<dbReference type="Proteomes" id="UP001632038">
    <property type="component" value="Unassembled WGS sequence"/>
</dbReference>
<feature type="compositionally biased region" description="Basic residues" evidence="2">
    <location>
        <begin position="23"/>
        <end position="35"/>
    </location>
</feature>
<dbReference type="EMBL" id="JAVIJP010000013">
    <property type="protein sequence ID" value="KAL3645139.1"/>
    <property type="molecule type" value="Genomic_DNA"/>
</dbReference>
<reference evidence="4" key="1">
    <citation type="journal article" date="2024" name="IScience">
        <title>Strigolactones Initiate the Formation of Haustorium-like Structures in Castilleja.</title>
        <authorList>
            <person name="Buerger M."/>
            <person name="Peterson D."/>
            <person name="Chory J."/>
        </authorList>
    </citation>
    <scope>NUCLEOTIDE SEQUENCE [LARGE SCALE GENOMIC DNA]</scope>
</reference>
<keyword evidence="4" id="KW-1185">Reference proteome</keyword>